<dbReference type="InterPro" id="IPR036703">
    <property type="entry name" value="MOB_kinase_act_sf"/>
</dbReference>
<organism evidence="1 2">
    <name type="scientific">Cebus imitator</name>
    <name type="common">Panamanian white-faced capuchin</name>
    <name type="synonym">Cebus capucinus imitator</name>
    <dbReference type="NCBI Taxonomy" id="2715852"/>
    <lineage>
        <taxon>Eukaryota</taxon>
        <taxon>Metazoa</taxon>
        <taxon>Chordata</taxon>
        <taxon>Craniata</taxon>
        <taxon>Vertebrata</taxon>
        <taxon>Euteleostomi</taxon>
        <taxon>Mammalia</taxon>
        <taxon>Eutheria</taxon>
        <taxon>Euarchontoglires</taxon>
        <taxon>Primates</taxon>
        <taxon>Haplorrhini</taxon>
        <taxon>Platyrrhini</taxon>
        <taxon>Cebidae</taxon>
        <taxon>Cebinae</taxon>
        <taxon>Cebus</taxon>
    </lineage>
</organism>
<evidence type="ECO:0000313" key="1">
    <source>
        <dbReference type="Ensembl" id="ENSCCAP00000010801.1"/>
    </source>
</evidence>
<reference evidence="1" key="2">
    <citation type="submission" date="2025-09" db="UniProtKB">
        <authorList>
            <consortium name="Ensembl"/>
        </authorList>
    </citation>
    <scope>IDENTIFICATION</scope>
</reference>
<dbReference type="Proteomes" id="UP000233040">
    <property type="component" value="Unassembled WGS sequence"/>
</dbReference>
<dbReference type="SUPFAM" id="SSF101152">
    <property type="entry name" value="Mob1/phocein"/>
    <property type="match status" value="1"/>
</dbReference>
<name>A0A2K5Q4H3_CEBIM</name>
<proteinExistence type="predicted"/>
<protein>
    <submittedName>
        <fullName evidence="1">Uncharacterized protein</fullName>
    </submittedName>
</protein>
<dbReference type="GeneTree" id="ENSGT01120000271909"/>
<accession>A0A2K5Q4H3</accession>
<evidence type="ECO:0000313" key="2">
    <source>
        <dbReference type="Proteomes" id="UP000233040"/>
    </source>
</evidence>
<dbReference type="Ensembl" id="ENSCCAT00000028198.1">
    <property type="protein sequence ID" value="ENSCCAP00000010801.1"/>
    <property type="gene ID" value="ENSCCAG00000023153.1"/>
</dbReference>
<dbReference type="AlphaFoldDB" id="A0A2K5Q4H3"/>
<reference evidence="1" key="1">
    <citation type="submission" date="2025-08" db="UniProtKB">
        <authorList>
            <consortium name="Ensembl"/>
        </authorList>
    </citation>
    <scope>IDENTIFICATION</scope>
</reference>
<sequence length="70" mass="8134">MVMVEGTAVLRWNRLGTKQCIQQNIRADCSNIDKILEPPEGQDENIWNALSHRMVTVINNNPLYIWKLLK</sequence>
<keyword evidence="2" id="KW-1185">Reference proteome</keyword>